<protein>
    <submittedName>
        <fullName evidence="1">Uncharacterized protein</fullName>
    </submittedName>
</protein>
<reference evidence="1" key="1">
    <citation type="submission" date="2024-04" db="EMBL/GenBank/DDBJ databases">
        <title>Whole genome sequence of Salmonella Infantis pESI phage B1.</title>
        <authorList>
            <person name="Stephen J."/>
            <person name="Lekshmi M."/>
            <person name="Rajendran K."/>
            <person name="Nayak B.B."/>
            <person name="Kumar S.H."/>
        </authorList>
    </citation>
    <scope>NUCLEOTIDE SEQUENCE</scope>
</reference>
<evidence type="ECO:0000313" key="1">
    <source>
        <dbReference type="EMBL" id="XBH24288.1"/>
    </source>
</evidence>
<dbReference type="EMBL" id="PP664540">
    <property type="protein sequence ID" value="XBH24288.1"/>
    <property type="molecule type" value="Genomic_DNA"/>
</dbReference>
<sequence length="41" mass="4702">MVKRVTVGLKRQAVTICLSGMTLAAKLFYPFCCTFTNRRLY</sequence>
<organism evidence="1">
    <name type="scientific">Salmonella phage pJS4</name>
    <dbReference type="NCBI Taxonomy" id="3141578"/>
    <lineage>
        <taxon>Viruses</taxon>
    </lineage>
</organism>
<accession>A0AAU7E3Q9</accession>
<gene>
    <name evidence="1" type="ORF">TLEXVJXA_CDS0503</name>
</gene>
<name>A0AAU7E3Q9_9VIRU</name>
<proteinExistence type="predicted"/>